<accession>A0A6V8KF35</accession>
<comment type="caution">
    <text evidence="1">The sequence shown here is derived from an EMBL/GenBank/DDBJ whole genome shotgun (WGS) entry which is preliminary data.</text>
</comment>
<evidence type="ECO:0000313" key="1">
    <source>
        <dbReference type="EMBL" id="GFJ83812.1"/>
    </source>
</evidence>
<protein>
    <submittedName>
        <fullName evidence="1">Uncharacterized protein</fullName>
    </submittedName>
</protein>
<organism evidence="1 2">
    <name type="scientific">Phytohabitans houttuyneae</name>
    <dbReference type="NCBI Taxonomy" id="1076126"/>
    <lineage>
        <taxon>Bacteria</taxon>
        <taxon>Bacillati</taxon>
        <taxon>Actinomycetota</taxon>
        <taxon>Actinomycetes</taxon>
        <taxon>Micromonosporales</taxon>
        <taxon>Micromonosporaceae</taxon>
    </lineage>
</organism>
<evidence type="ECO:0000313" key="2">
    <source>
        <dbReference type="Proteomes" id="UP000482800"/>
    </source>
</evidence>
<keyword evidence="2" id="KW-1185">Reference proteome</keyword>
<proteinExistence type="predicted"/>
<dbReference type="Proteomes" id="UP000482800">
    <property type="component" value="Unassembled WGS sequence"/>
</dbReference>
<dbReference type="AlphaFoldDB" id="A0A6V8KF35"/>
<dbReference type="RefSeq" id="WP_173066703.1">
    <property type="nucleotide sequence ID" value="NZ_BAABGO010000033.1"/>
</dbReference>
<gene>
    <name evidence="1" type="ORF">Phou_079920</name>
</gene>
<dbReference type="EMBL" id="BLPF01000003">
    <property type="protein sequence ID" value="GFJ83812.1"/>
    <property type="molecule type" value="Genomic_DNA"/>
</dbReference>
<sequence length="71" mass="8227">MLEVDEWWAGLTEAERELALRHRDDDPLHAEVVRQLYTPGAMWGEPARNGRGVDRWHWAPEVRDFLAGGCE</sequence>
<reference evidence="1 2" key="1">
    <citation type="submission" date="2020-03" db="EMBL/GenBank/DDBJ databases">
        <title>Whole genome shotgun sequence of Phytohabitans houttuyneae NBRC 108639.</title>
        <authorList>
            <person name="Komaki H."/>
            <person name="Tamura T."/>
        </authorList>
    </citation>
    <scope>NUCLEOTIDE SEQUENCE [LARGE SCALE GENOMIC DNA]</scope>
    <source>
        <strain evidence="1 2">NBRC 108639</strain>
    </source>
</reference>
<name>A0A6V8KF35_9ACTN</name>
<reference evidence="1 2" key="2">
    <citation type="submission" date="2020-03" db="EMBL/GenBank/DDBJ databases">
        <authorList>
            <person name="Ichikawa N."/>
            <person name="Kimura A."/>
            <person name="Kitahashi Y."/>
            <person name="Uohara A."/>
        </authorList>
    </citation>
    <scope>NUCLEOTIDE SEQUENCE [LARGE SCALE GENOMIC DNA]</scope>
    <source>
        <strain evidence="1 2">NBRC 108639</strain>
    </source>
</reference>